<dbReference type="InterPro" id="IPR013128">
    <property type="entry name" value="Peptidase_C1A"/>
</dbReference>
<dbReference type="GO" id="GO:0006508">
    <property type="term" value="P:proteolysis"/>
    <property type="evidence" value="ECO:0007669"/>
    <property type="project" value="InterPro"/>
</dbReference>
<dbReference type="OrthoDB" id="10253408at2759"/>
<dbReference type="GO" id="GO:0008234">
    <property type="term" value="F:cysteine-type peptidase activity"/>
    <property type="evidence" value="ECO:0007669"/>
    <property type="project" value="InterPro"/>
</dbReference>
<dbReference type="SMART" id="SM00645">
    <property type="entry name" value="Pept_C1"/>
    <property type="match status" value="1"/>
</dbReference>
<evidence type="ECO:0000259" key="4">
    <source>
        <dbReference type="SMART" id="SM00848"/>
    </source>
</evidence>
<evidence type="ECO:0000256" key="1">
    <source>
        <dbReference type="ARBA" id="ARBA00008455"/>
    </source>
</evidence>
<feature type="non-terminal residue" evidence="5">
    <location>
        <position position="259"/>
    </location>
</feature>
<comment type="similarity">
    <text evidence="1">Belongs to the peptidase C1 family.</text>
</comment>
<feature type="signal peptide" evidence="2">
    <location>
        <begin position="1"/>
        <end position="21"/>
    </location>
</feature>
<evidence type="ECO:0000259" key="3">
    <source>
        <dbReference type="SMART" id="SM00645"/>
    </source>
</evidence>
<organism evidence="5">
    <name type="scientific">Pectinophora gossypiella</name>
    <name type="common">Cotton pink bollworm</name>
    <name type="synonym">Depressaria gossypiella</name>
    <dbReference type="NCBI Taxonomy" id="13191"/>
    <lineage>
        <taxon>Eukaryota</taxon>
        <taxon>Metazoa</taxon>
        <taxon>Ecdysozoa</taxon>
        <taxon>Arthropoda</taxon>
        <taxon>Hexapoda</taxon>
        <taxon>Insecta</taxon>
        <taxon>Pterygota</taxon>
        <taxon>Neoptera</taxon>
        <taxon>Endopterygota</taxon>
        <taxon>Lepidoptera</taxon>
        <taxon>Glossata</taxon>
        <taxon>Ditrysia</taxon>
        <taxon>Gelechioidea</taxon>
        <taxon>Gelechiidae</taxon>
        <taxon>Apatetrinae</taxon>
        <taxon>Pectinophora</taxon>
    </lineage>
</organism>
<name>A0A1E1WN61_PECGO</name>
<dbReference type="EMBL" id="GDQN01002585">
    <property type="protein sequence ID" value="JAT88469.1"/>
    <property type="molecule type" value="Transcribed_RNA"/>
</dbReference>
<dbReference type="AlphaFoldDB" id="A0A1E1WN61"/>
<dbReference type="Pfam" id="PF00112">
    <property type="entry name" value="Peptidase_C1"/>
    <property type="match status" value="1"/>
</dbReference>
<reference evidence="5" key="1">
    <citation type="submission" date="2015-09" db="EMBL/GenBank/DDBJ databases">
        <title>De novo assembly of Pectinophora gossypiella (Pink Bollworm) gut transcriptome.</title>
        <authorList>
            <person name="Tassone E.E."/>
        </authorList>
    </citation>
    <scope>NUCLEOTIDE SEQUENCE</scope>
</reference>
<dbReference type="SUPFAM" id="SSF54001">
    <property type="entry name" value="Cysteine proteinases"/>
    <property type="match status" value="1"/>
</dbReference>
<dbReference type="InterPro" id="IPR000668">
    <property type="entry name" value="Peptidase_C1A_C"/>
</dbReference>
<dbReference type="CDD" id="cd02248">
    <property type="entry name" value="Peptidase_C1A"/>
    <property type="match status" value="1"/>
</dbReference>
<sequence>KFTSEMKYLVSIFIFSAATQAFSSKDRWENFKMRHSKFYENSKEENKRFNIFLDNLREIEDHNEKYRKGESSYQMGVNQFSDLTTEEFRRTYLMTSLPSPPIDMNPKQAKYNVHEDLPEKVNWTEAGAVTHVKDQGQCGSCWAFSITAAVESQYFIKTGKLISLSEQQLVDCLPLFGCNGGQTFEGMDYIMANGLMEQTVYPYETKVGACRYNQSNVVTRINHYDWTNRDDEYDLKRIVALKGPVSVRIAVRGPFHGYS</sequence>
<proteinExistence type="inferred from homology"/>
<dbReference type="SMART" id="SM00848">
    <property type="entry name" value="Inhibitor_I29"/>
    <property type="match status" value="1"/>
</dbReference>
<evidence type="ECO:0008006" key="6">
    <source>
        <dbReference type="Google" id="ProtNLM"/>
    </source>
</evidence>
<dbReference type="Pfam" id="PF08246">
    <property type="entry name" value="Inhibitor_I29"/>
    <property type="match status" value="1"/>
</dbReference>
<gene>
    <name evidence="5" type="ORF">g.5563</name>
</gene>
<evidence type="ECO:0000256" key="2">
    <source>
        <dbReference type="SAM" id="SignalP"/>
    </source>
</evidence>
<feature type="chain" id="PRO_5018719046" description="Cathepsin propeptide inhibitor domain-containing protein" evidence="2">
    <location>
        <begin position="22"/>
        <end position="259"/>
    </location>
</feature>
<dbReference type="InterPro" id="IPR038765">
    <property type="entry name" value="Papain-like_cys_pep_sf"/>
</dbReference>
<protein>
    <recommendedName>
        <fullName evidence="6">Cathepsin propeptide inhibitor domain-containing protein</fullName>
    </recommendedName>
</protein>
<dbReference type="InterPro" id="IPR039417">
    <property type="entry name" value="Peptidase_C1A_papain-like"/>
</dbReference>
<feature type="domain" description="Peptidase C1A papain C-terminal" evidence="3">
    <location>
        <begin position="117"/>
        <end position="259"/>
    </location>
</feature>
<dbReference type="InterPro" id="IPR013201">
    <property type="entry name" value="Prot_inhib_I29"/>
</dbReference>
<accession>A0A1E1WN61</accession>
<dbReference type="PANTHER" id="PTHR12411">
    <property type="entry name" value="CYSTEINE PROTEASE FAMILY C1-RELATED"/>
    <property type="match status" value="1"/>
</dbReference>
<dbReference type="Gene3D" id="3.90.70.10">
    <property type="entry name" value="Cysteine proteinases"/>
    <property type="match status" value="1"/>
</dbReference>
<evidence type="ECO:0000313" key="5">
    <source>
        <dbReference type="EMBL" id="JAT88469.1"/>
    </source>
</evidence>
<feature type="non-terminal residue" evidence="5">
    <location>
        <position position="1"/>
    </location>
</feature>
<keyword evidence="2" id="KW-0732">Signal</keyword>
<feature type="domain" description="Cathepsin propeptide inhibitor" evidence="4">
    <location>
        <begin position="28"/>
        <end position="88"/>
    </location>
</feature>